<keyword evidence="6" id="KW-1185">Reference proteome</keyword>
<gene>
    <name evidence="5" type="ORF">SBRCBS47491_001553</name>
</gene>
<organism evidence="5 6">
    <name type="scientific">Sporothrix bragantina</name>
    <dbReference type="NCBI Taxonomy" id="671064"/>
    <lineage>
        <taxon>Eukaryota</taxon>
        <taxon>Fungi</taxon>
        <taxon>Dikarya</taxon>
        <taxon>Ascomycota</taxon>
        <taxon>Pezizomycotina</taxon>
        <taxon>Sordariomycetes</taxon>
        <taxon>Sordariomycetidae</taxon>
        <taxon>Ophiostomatales</taxon>
        <taxon>Ophiostomataceae</taxon>
        <taxon>Sporothrix</taxon>
    </lineage>
</organism>
<protein>
    <recommendedName>
        <fullName evidence="4">HpcH/HpaI aldolase/citrate lyase domain-containing protein</fullName>
    </recommendedName>
</protein>
<dbReference type="SUPFAM" id="SSF51621">
    <property type="entry name" value="Phosphoenolpyruvate/pyruvate domain"/>
    <property type="match status" value="1"/>
</dbReference>
<accession>A0ABP0AZL6</accession>
<dbReference type="InterPro" id="IPR040442">
    <property type="entry name" value="Pyrv_kinase-like_dom_sf"/>
</dbReference>
<dbReference type="Gene3D" id="3.20.20.60">
    <property type="entry name" value="Phosphoenolpyruvate-binding domains"/>
    <property type="match status" value="1"/>
</dbReference>
<evidence type="ECO:0000313" key="5">
    <source>
        <dbReference type="EMBL" id="CAK7212693.1"/>
    </source>
</evidence>
<dbReference type="Pfam" id="PF03328">
    <property type="entry name" value="HpcH_HpaI"/>
    <property type="match status" value="1"/>
</dbReference>
<evidence type="ECO:0000256" key="3">
    <source>
        <dbReference type="ARBA" id="ARBA00023239"/>
    </source>
</evidence>
<evidence type="ECO:0000259" key="4">
    <source>
        <dbReference type="Pfam" id="PF03328"/>
    </source>
</evidence>
<evidence type="ECO:0000256" key="1">
    <source>
        <dbReference type="ARBA" id="ARBA00005568"/>
    </source>
</evidence>
<comment type="similarity">
    <text evidence="1">Belongs to the HpcH/HpaI aldolase family.</text>
</comment>
<name>A0ABP0AZL6_9PEZI</name>
<dbReference type="PANTHER" id="PTHR30502:SF0">
    <property type="entry name" value="PHOSPHOENOLPYRUVATE CARBOXYLASE FAMILY PROTEIN"/>
    <property type="match status" value="1"/>
</dbReference>
<evidence type="ECO:0000256" key="2">
    <source>
        <dbReference type="ARBA" id="ARBA00022723"/>
    </source>
</evidence>
<dbReference type="EMBL" id="CAWUHC010000008">
    <property type="protein sequence ID" value="CAK7212693.1"/>
    <property type="molecule type" value="Genomic_DNA"/>
</dbReference>
<dbReference type="InterPro" id="IPR005000">
    <property type="entry name" value="Aldolase/citrate-lyase_domain"/>
</dbReference>
<dbReference type="PANTHER" id="PTHR30502">
    <property type="entry name" value="2-KETO-3-DEOXY-L-RHAMNONATE ALDOLASE"/>
    <property type="match status" value="1"/>
</dbReference>
<comment type="caution">
    <text evidence="5">The sequence shown here is derived from an EMBL/GenBank/DDBJ whole genome shotgun (WGS) entry which is preliminary data.</text>
</comment>
<feature type="domain" description="HpcH/HpaI aldolase/citrate lyase" evidence="4">
    <location>
        <begin position="38"/>
        <end position="222"/>
    </location>
</feature>
<evidence type="ECO:0000313" key="6">
    <source>
        <dbReference type="Proteomes" id="UP001642406"/>
    </source>
</evidence>
<keyword evidence="2" id="KW-0479">Metal-binding</keyword>
<sequence>MTPEEDLAIARNAIFSNTFKTTLDAGKIATSVMARAVTNHTIGQVAANAGFHAVMVDMEHSVVGLETAAGVFASTLSAGLTPLVRVPPDSGAEWISRSLDGGALGVIVPHVNTAAEARAAVKYAKFSPLGERSISGGLPIFGLKNVPQVAASQVANENTLVICMIETQKAVDNVDEILAVEGVDMLHVGTNDLADSLGITGDLANERIFAMYTRISDAAARASAKNKNGRKIYIGMGGLQGRPEVIHRLVNEDKNKLIRWISTADFPMYAQALEDCATMMNKMLN</sequence>
<dbReference type="Proteomes" id="UP001642406">
    <property type="component" value="Unassembled WGS sequence"/>
</dbReference>
<reference evidence="5 6" key="1">
    <citation type="submission" date="2024-01" db="EMBL/GenBank/DDBJ databases">
        <authorList>
            <person name="Allen C."/>
            <person name="Tagirdzhanova G."/>
        </authorList>
    </citation>
    <scope>NUCLEOTIDE SEQUENCE [LARGE SCALE GENOMIC DNA]</scope>
</reference>
<dbReference type="InterPro" id="IPR015813">
    <property type="entry name" value="Pyrv/PenolPyrv_kinase-like_dom"/>
</dbReference>
<proteinExistence type="inferred from homology"/>
<dbReference type="InterPro" id="IPR050251">
    <property type="entry name" value="HpcH-HpaI_aldolase"/>
</dbReference>
<keyword evidence="3" id="KW-0456">Lyase</keyword>